<dbReference type="EMBL" id="AP011529">
    <property type="protein sequence ID" value="BAI80889.1"/>
    <property type="molecule type" value="Genomic_DNA"/>
</dbReference>
<evidence type="ECO:0000256" key="2">
    <source>
        <dbReference type="ARBA" id="ARBA00022722"/>
    </source>
</evidence>
<evidence type="ECO:0000256" key="1">
    <source>
        <dbReference type="ARBA" id="ARBA00001968"/>
    </source>
</evidence>
<comment type="similarity">
    <text evidence="5">Belongs to the YicC/YloC family.</text>
</comment>
<dbReference type="GO" id="GO:0004521">
    <property type="term" value="F:RNA endonuclease activity"/>
    <property type="evidence" value="ECO:0007669"/>
    <property type="project" value="InterPro"/>
</dbReference>
<dbReference type="GO" id="GO:0016787">
    <property type="term" value="F:hydrolase activity"/>
    <property type="evidence" value="ECO:0007669"/>
    <property type="project" value="UniProtKB-KW"/>
</dbReference>
<accession>D3PE66</accession>
<dbReference type="HOGENOM" id="CLU_076609_1_0_0"/>
<evidence type="ECO:0000256" key="6">
    <source>
        <dbReference type="SAM" id="Coils"/>
    </source>
</evidence>
<organism evidence="9 10">
    <name type="scientific">Deferribacter desulfuricans (strain DSM 14783 / JCM 11476 / NBRC 101012 / SSM1)</name>
    <dbReference type="NCBI Taxonomy" id="639282"/>
    <lineage>
        <taxon>Bacteria</taxon>
        <taxon>Pseudomonadati</taxon>
        <taxon>Deferribacterota</taxon>
        <taxon>Deferribacteres</taxon>
        <taxon>Deferribacterales</taxon>
        <taxon>Deferribacteraceae</taxon>
        <taxon>Deferribacter</taxon>
    </lineage>
</organism>
<dbReference type="STRING" id="639282.DEFDS_1429"/>
<dbReference type="NCBIfam" id="TIGR00255">
    <property type="entry name" value="YicC/YloC family endoribonuclease"/>
    <property type="match status" value="1"/>
</dbReference>
<dbReference type="PANTHER" id="PTHR30636">
    <property type="entry name" value="UPF0701 PROTEIN YICC"/>
    <property type="match status" value="1"/>
</dbReference>
<comment type="cofactor">
    <cofactor evidence="1">
        <name>a divalent metal cation</name>
        <dbReference type="ChEBI" id="CHEBI:60240"/>
    </cofactor>
</comment>
<evidence type="ECO:0000313" key="10">
    <source>
        <dbReference type="Proteomes" id="UP000001520"/>
    </source>
</evidence>
<gene>
    <name evidence="9" type="ordered locus">DEFDS_1429</name>
</gene>
<evidence type="ECO:0000256" key="4">
    <source>
        <dbReference type="ARBA" id="ARBA00022801"/>
    </source>
</evidence>
<dbReference type="PANTHER" id="PTHR30636:SF3">
    <property type="entry name" value="UPF0701 PROTEIN YICC"/>
    <property type="match status" value="1"/>
</dbReference>
<dbReference type="eggNOG" id="COG1561">
    <property type="taxonomic scope" value="Bacteria"/>
</dbReference>
<proteinExistence type="inferred from homology"/>
<evidence type="ECO:0008006" key="11">
    <source>
        <dbReference type="Google" id="ProtNLM"/>
    </source>
</evidence>
<dbReference type="Pfam" id="PF03755">
    <property type="entry name" value="YicC-like_N"/>
    <property type="match status" value="1"/>
</dbReference>
<dbReference type="AlphaFoldDB" id="D3PE66"/>
<feature type="coiled-coil region" evidence="6">
    <location>
        <begin position="155"/>
        <end position="204"/>
    </location>
</feature>
<name>D3PE66_DEFDS</name>
<evidence type="ECO:0000313" key="9">
    <source>
        <dbReference type="EMBL" id="BAI80889.1"/>
    </source>
</evidence>
<keyword evidence="6" id="KW-0175">Coiled coil</keyword>
<evidence type="ECO:0000256" key="3">
    <source>
        <dbReference type="ARBA" id="ARBA00022759"/>
    </source>
</evidence>
<dbReference type="OrthoDB" id="9771229at2"/>
<reference evidence="9 10" key="1">
    <citation type="journal article" date="2010" name="DNA Res.">
        <title>Bacterial lifestyle in a deep-sea hydrothermal vent chimney revealed by the genome sequence of the thermophilic bacterium Deferribacter desulfuricans SSM1.</title>
        <authorList>
            <person name="Takaki Y."/>
            <person name="Shimamura S."/>
            <person name="Nakagawa S."/>
            <person name="Fukuhara Y."/>
            <person name="Horikawa H."/>
            <person name="Ankai A."/>
            <person name="Harada T."/>
            <person name="Hosoyama A."/>
            <person name="Oguchi A."/>
            <person name="Fukui S."/>
            <person name="Fujita N."/>
            <person name="Takami H."/>
            <person name="Takai K."/>
        </authorList>
    </citation>
    <scope>NUCLEOTIDE SEQUENCE [LARGE SCALE GENOMIC DNA]</scope>
    <source>
        <strain evidence="10">DSM 14783 / JCM 11476 / NBRC 101012 / SSM1</strain>
    </source>
</reference>
<feature type="domain" description="Endoribonuclease YicC-like C-terminal" evidence="8">
    <location>
        <begin position="173"/>
        <end position="288"/>
    </location>
</feature>
<dbReference type="InterPro" id="IPR005229">
    <property type="entry name" value="YicC/YloC-like"/>
</dbReference>
<dbReference type="Pfam" id="PF08340">
    <property type="entry name" value="YicC-like_C"/>
    <property type="match status" value="1"/>
</dbReference>
<dbReference type="RefSeq" id="WP_013008135.1">
    <property type="nucleotide sequence ID" value="NC_013939.1"/>
</dbReference>
<evidence type="ECO:0000259" key="8">
    <source>
        <dbReference type="Pfam" id="PF08340"/>
    </source>
</evidence>
<sequence length="289" mass="33427">MLRSMTGYGKVVKSTDITDVSVEIRTLNSKFCEINIRMPKQFVFLEISLKNMIKEKLKRGKVDVFIEVTPKKVVNNPVLNRNLLASYMSILRELQMESEIIDDIRIDHILKFPDVISYEDNEELYSEIGEIITNAVEDALSKVDEMRAVEGNKLKEDLENRISNIAKLREDIENLVDENYKLNMERIKNRLNDLNINIDNDRLAQEAAILAERSDINEEVVRIKSHVNQFKNVLNDDGEVGKKLDFIAQELHREFNTITAKAILSEIKNKVIEAKVEVDKIREQVQNIV</sequence>
<dbReference type="KEGG" id="ddf:DEFDS_1429"/>
<evidence type="ECO:0000259" key="7">
    <source>
        <dbReference type="Pfam" id="PF03755"/>
    </source>
</evidence>
<dbReference type="InterPro" id="IPR013527">
    <property type="entry name" value="YicC-like_N"/>
</dbReference>
<keyword evidence="2" id="KW-0540">Nuclease</keyword>
<evidence type="ECO:0000256" key="5">
    <source>
        <dbReference type="ARBA" id="ARBA00035648"/>
    </source>
</evidence>
<dbReference type="Proteomes" id="UP000001520">
    <property type="component" value="Chromosome"/>
</dbReference>
<keyword evidence="4" id="KW-0378">Hydrolase</keyword>
<dbReference type="InterPro" id="IPR013551">
    <property type="entry name" value="YicC-like_C"/>
</dbReference>
<protein>
    <recommendedName>
        <fullName evidence="11">YicC family protein</fullName>
    </recommendedName>
</protein>
<keyword evidence="10" id="KW-1185">Reference proteome</keyword>
<keyword evidence="3" id="KW-0255">Endonuclease</keyword>
<feature type="domain" description="Endoribonuclease YicC-like N-terminal" evidence="7">
    <location>
        <begin position="2"/>
        <end position="155"/>
    </location>
</feature>